<name>A0A1I7XJJ1_HETBA</name>
<evidence type="ECO:0000313" key="1">
    <source>
        <dbReference type="Proteomes" id="UP000095283"/>
    </source>
</evidence>
<organism evidence="1 2">
    <name type="scientific">Heterorhabditis bacteriophora</name>
    <name type="common">Entomopathogenic nematode worm</name>
    <dbReference type="NCBI Taxonomy" id="37862"/>
    <lineage>
        <taxon>Eukaryota</taxon>
        <taxon>Metazoa</taxon>
        <taxon>Ecdysozoa</taxon>
        <taxon>Nematoda</taxon>
        <taxon>Chromadorea</taxon>
        <taxon>Rhabditida</taxon>
        <taxon>Rhabditina</taxon>
        <taxon>Rhabditomorpha</taxon>
        <taxon>Strongyloidea</taxon>
        <taxon>Heterorhabditidae</taxon>
        <taxon>Heterorhabditis</taxon>
    </lineage>
</organism>
<accession>A0A1I7XJJ1</accession>
<sequence length="80" mass="9323">MDITIIQELCFNRKPKKENVIRGVATTKPDVNRMMQLGRDATWKRCNLEEMQLGRDATWKSCNFDVQVLRILIQHKSSSS</sequence>
<reference evidence="2" key="1">
    <citation type="submission" date="2016-11" db="UniProtKB">
        <authorList>
            <consortium name="WormBaseParasite"/>
        </authorList>
    </citation>
    <scope>IDENTIFICATION</scope>
</reference>
<dbReference type="WBParaSite" id="Hba_17486">
    <property type="protein sequence ID" value="Hba_17486"/>
    <property type="gene ID" value="Hba_17486"/>
</dbReference>
<evidence type="ECO:0000313" key="2">
    <source>
        <dbReference type="WBParaSite" id="Hba_17486"/>
    </source>
</evidence>
<dbReference type="Proteomes" id="UP000095283">
    <property type="component" value="Unplaced"/>
</dbReference>
<dbReference type="AlphaFoldDB" id="A0A1I7XJJ1"/>
<protein>
    <submittedName>
        <fullName evidence="2">Ankyrin repeat-containing protein</fullName>
    </submittedName>
</protein>
<keyword evidence="1" id="KW-1185">Reference proteome</keyword>
<proteinExistence type="predicted"/>